<protein>
    <submittedName>
        <fullName evidence="4">TetR/AcrR family transcriptional regulator</fullName>
    </submittedName>
</protein>
<feature type="DNA-binding region" description="H-T-H motif" evidence="2">
    <location>
        <begin position="29"/>
        <end position="48"/>
    </location>
</feature>
<keyword evidence="5" id="KW-1185">Reference proteome</keyword>
<dbReference type="SUPFAM" id="SSF48498">
    <property type="entry name" value="Tetracyclin repressor-like, C-terminal domain"/>
    <property type="match status" value="1"/>
</dbReference>
<dbReference type="PROSITE" id="PS50977">
    <property type="entry name" value="HTH_TETR_2"/>
    <property type="match status" value="1"/>
</dbReference>
<dbReference type="InterPro" id="IPR036271">
    <property type="entry name" value="Tet_transcr_reg_TetR-rel_C_sf"/>
</dbReference>
<dbReference type="SUPFAM" id="SSF46689">
    <property type="entry name" value="Homeodomain-like"/>
    <property type="match status" value="1"/>
</dbReference>
<dbReference type="InterPro" id="IPR001647">
    <property type="entry name" value="HTH_TetR"/>
</dbReference>
<evidence type="ECO:0000256" key="2">
    <source>
        <dbReference type="PROSITE-ProRule" id="PRU00335"/>
    </source>
</evidence>
<feature type="domain" description="HTH tetR-type" evidence="3">
    <location>
        <begin position="6"/>
        <end position="66"/>
    </location>
</feature>
<organism evidence="4 5">
    <name type="scientific">Pelosinus baikalensis</name>
    <dbReference type="NCBI Taxonomy" id="2892015"/>
    <lineage>
        <taxon>Bacteria</taxon>
        <taxon>Bacillati</taxon>
        <taxon>Bacillota</taxon>
        <taxon>Negativicutes</taxon>
        <taxon>Selenomonadales</taxon>
        <taxon>Sporomusaceae</taxon>
        <taxon>Pelosinus</taxon>
    </lineage>
</organism>
<dbReference type="InterPro" id="IPR009057">
    <property type="entry name" value="Homeodomain-like_sf"/>
</dbReference>
<dbReference type="Gene3D" id="1.10.357.10">
    <property type="entry name" value="Tetracycline Repressor, domain 2"/>
    <property type="match status" value="1"/>
</dbReference>
<dbReference type="Pfam" id="PF00440">
    <property type="entry name" value="TetR_N"/>
    <property type="match status" value="1"/>
</dbReference>
<keyword evidence="1 2" id="KW-0238">DNA-binding</keyword>
<evidence type="ECO:0000313" key="4">
    <source>
        <dbReference type="EMBL" id="MCC5467338.1"/>
    </source>
</evidence>
<gene>
    <name evidence="4" type="ORF">LMF89_18555</name>
</gene>
<dbReference type="Proteomes" id="UP001165492">
    <property type="component" value="Unassembled WGS sequence"/>
</dbReference>
<accession>A0ABS8HVZ0</accession>
<proteinExistence type="predicted"/>
<evidence type="ECO:0000313" key="5">
    <source>
        <dbReference type="Proteomes" id="UP001165492"/>
    </source>
</evidence>
<comment type="caution">
    <text evidence="4">The sequence shown here is derived from an EMBL/GenBank/DDBJ whole genome shotgun (WGS) entry which is preliminary data.</text>
</comment>
<evidence type="ECO:0000256" key="1">
    <source>
        <dbReference type="ARBA" id="ARBA00023125"/>
    </source>
</evidence>
<name>A0ABS8HVZ0_9FIRM</name>
<dbReference type="EMBL" id="JAJHJB010000031">
    <property type="protein sequence ID" value="MCC5467338.1"/>
    <property type="molecule type" value="Genomic_DNA"/>
</dbReference>
<evidence type="ECO:0000259" key="3">
    <source>
        <dbReference type="PROSITE" id="PS50977"/>
    </source>
</evidence>
<reference evidence="4" key="1">
    <citation type="submission" date="2021-11" db="EMBL/GenBank/DDBJ databases">
        <title>Description of a new species Pelosinus isolated from the bottom sediments of Lake Baikal.</title>
        <authorList>
            <person name="Zakharyuk A."/>
        </authorList>
    </citation>
    <scope>NUCLEOTIDE SEQUENCE</scope>
    <source>
        <strain evidence="4">Bkl1</strain>
    </source>
</reference>
<sequence>MKIDDQRVEKKILSCAESLVFQKGLQGWNMDQLAAKAGLAKNTLYKIITSKEILLEKVIINKIKDLQWEVGQIIEKEAEYFAALDQILLVFPKIVGLYSDTFREVYNEYPAIEEQIICHRRELTQYIYQFIQKGKDAGKLHSEVDPETLIQTLQAVLLYFIKQEPDAVSFQQKLKISFGYILKGIQK</sequence>
<dbReference type="RefSeq" id="WP_229536348.1">
    <property type="nucleotide sequence ID" value="NZ_JAJHJB010000031.1"/>
</dbReference>
<dbReference type="PRINTS" id="PR00455">
    <property type="entry name" value="HTHTETR"/>
</dbReference>